<sequence>MNLGKIAIVSVVIIGITVSALYFADEGSLLNNLEENQNDEVGLIEWNSEELFRVLVDPDDLIVIDGVTIPLKATFDLKKELAQTYNKIGVFDEDKKSVFIIPTFTASAYLENGFYDFYNEKCNEKCLTAEIVTIDKLDYKSSANSVKILQLLGYDSVSDLELHNNPDILKNYDKVIVLHNEYVSQTMFDAITSHDNVIFLYPNSLYGKVEVDITTNKITLIRGHGYPNSEIQNGFDWENENTHPYEFDTECNNWEFYPISNGFMLNCYPEQIIWKDELFLKTIKEL</sequence>
<dbReference type="EMBL" id="CP026995">
    <property type="protein sequence ID" value="QLH07610.1"/>
    <property type="molecule type" value="Genomic_DNA"/>
</dbReference>
<dbReference type="KEGG" id="nue:C5F50_11415"/>
<keyword evidence="1" id="KW-0812">Transmembrane</keyword>
<protein>
    <submittedName>
        <fullName evidence="2">Uncharacterized protein</fullName>
    </submittedName>
</protein>
<keyword evidence="3" id="KW-1185">Reference proteome</keyword>
<feature type="transmembrane region" description="Helical" evidence="1">
    <location>
        <begin position="6"/>
        <end position="24"/>
    </location>
</feature>
<keyword evidence="1" id="KW-1133">Transmembrane helix</keyword>
<organism evidence="2 3">
    <name type="scientific">Nitrosopumilus ureiphilus</name>
    <dbReference type="NCBI Taxonomy" id="1470067"/>
    <lineage>
        <taxon>Archaea</taxon>
        <taxon>Nitrososphaerota</taxon>
        <taxon>Nitrososphaeria</taxon>
        <taxon>Nitrosopumilales</taxon>
        <taxon>Nitrosopumilaceae</taxon>
        <taxon>Nitrosopumilus</taxon>
    </lineage>
</organism>
<gene>
    <name evidence="2" type="ORF">C5F50_11415</name>
</gene>
<evidence type="ECO:0000313" key="2">
    <source>
        <dbReference type="EMBL" id="QLH07610.1"/>
    </source>
</evidence>
<dbReference type="RefSeq" id="WP_425340046.1">
    <property type="nucleotide sequence ID" value="NZ_CP026995.1"/>
</dbReference>
<name>A0A7D5M939_9ARCH</name>
<evidence type="ECO:0000256" key="1">
    <source>
        <dbReference type="SAM" id="Phobius"/>
    </source>
</evidence>
<reference evidence="2 3" key="1">
    <citation type="submission" date="2018-02" db="EMBL/GenBank/DDBJ databases">
        <title>Complete genome of Nitrosopumilus ureaphilus PS0.</title>
        <authorList>
            <person name="Qin W."/>
            <person name="Zheng Y."/>
            <person name="Stahl D.A."/>
        </authorList>
    </citation>
    <scope>NUCLEOTIDE SEQUENCE [LARGE SCALE GENOMIC DNA]</scope>
    <source>
        <strain evidence="2 3">PS0</strain>
    </source>
</reference>
<dbReference type="GeneID" id="56068731"/>
<proteinExistence type="predicted"/>
<accession>A0A7D5M939</accession>
<dbReference type="AlphaFoldDB" id="A0A7D5M939"/>
<dbReference type="Proteomes" id="UP000509478">
    <property type="component" value="Chromosome"/>
</dbReference>
<keyword evidence="1" id="KW-0472">Membrane</keyword>
<evidence type="ECO:0000313" key="3">
    <source>
        <dbReference type="Proteomes" id="UP000509478"/>
    </source>
</evidence>